<name>A0A0R3TDA6_RODNA</name>
<evidence type="ECO:0000256" key="1">
    <source>
        <dbReference type="SAM" id="MobiDB-lite"/>
    </source>
</evidence>
<gene>
    <name evidence="2" type="ORF">HNAJ_LOCUS5043</name>
</gene>
<accession>A0A0R3TDA6</accession>
<sequence>MGTACHENHNASLGFSRADKSVPDTTRGVVLYGGETPISGQPDSRGGSRPYKEKKTLPGTLADVSEFVCVTALGDASNSHWLDTSTHAPPISVGRVGNINPIPFRSEGLPAHTHIHKCFNTET</sequence>
<protein>
    <submittedName>
        <fullName evidence="2 4">Uncharacterized protein</fullName>
    </submittedName>
</protein>
<dbReference type="Proteomes" id="UP000278807">
    <property type="component" value="Unassembled WGS sequence"/>
</dbReference>
<reference evidence="4" key="1">
    <citation type="submission" date="2017-02" db="UniProtKB">
        <authorList>
            <consortium name="WormBaseParasite"/>
        </authorList>
    </citation>
    <scope>IDENTIFICATION</scope>
</reference>
<evidence type="ECO:0000313" key="4">
    <source>
        <dbReference type="WBParaSite" id="HNAJ_0000504501-mRNA-1"/>
    </source>
</evidence>
<dbReference type="EMBL" id="UZAE01003985">
    <property type="protein sequence ID" value="VDO00903.1"/>
    <property type="molecule type" value="Genomic_DNA"/>
</dbReference>
<reference evidence="2 3" key="2">
    <citation type="submission" date="2018-11" db="EMBL/GenBank/DDBJ databases">
        <authorList>
            <consortium name="Pathogen Informatics"/>
        </authorList>
    </citation>
    <scope>NUCLEOTIDE SEQUENCE [LARGE SCALE GENOMIC DNA]</scope>
</reference>
<evidence type="ECO:0000313" key="3">
    <source>
        <dbReference type="Proteomes" id="UP000278807"/>
    </source>
</evidence>
<evidence type="ECO:0000313" key="2">
    <source>
        <dbReference type="EMBL" id="VDO00903.1"/>
    </source>
</evidence>
<organism evidence="4">
    <name type="scientific">Rodentolepis nana</name>
    <name type="common">Dwarf tapeworm</name>
    <name type="synonym">Hymenolepis nana</name>
    <dbReference type="NCBI Taxonomy" id="102285"/>
    <lineage>
        <taxon>Eukaryota</taxon>
        <taxon>Metazoa</taxon>
        <taxon>Spiralia</taxon>
        <taxon>Lophotrochozoa</taxon>
        <taxon>Platyhelminthes</taxon>
        <taxon>Cestoda</taxon>
        <taxon>Eucestoda</taxon>
        <taxon>Cyclophyllidea</taxon>
        <taxon>Hymenolepididae</taxon>
        <taxon>Rodentolepis</taxon>
    </lineage>
</organism>
<feature type="region of interest" description="Disordered" evidence="1">
    <location>
        <begin position="15"/>
        <end position="56"/>
    </location>
</feature>
<dbReference type="WBParaSite" id="HNAJ_0000504501-mRNA-1">
    <property type="protein sequence ID" value="HNAJ_0000504501-mRNA-1"/>
    <property type="gene ID" value="HNAJ_0000504501"/>
</dbReference>
<dbReference type="AlphaFoldDB" id="A0A0R3TDA6"/>
<keyword evidence="3" id="KW-1185">Reference proteome</keyword>
<dbReference type="OrthoDB" id="6150230at2759"/>
<proteinExistence type="predicted"/>